<keyword evidence="2" id="KW-1185">Reference proteome</keyword>
<sequence>MPVFGLALGLAALLALWAFRLARKVGGSSPPLEHRWQKGVDDLDGERISGVGDESDQSRGDSMMGLAVPDAGVLVLAADEFAFAGALGNTGVFDKSDQLGMLADVQQEIKSVCALLAQKDGGKQDFFTMFELVRQKYPRIAGHPAALELRPFIRQQVPFHLSDEELDNLWG</sequence>
<comment type="caution">
    <text evidence="1">The sequence shown here is derived from an EMBL/GenBank/DDBJ whole genome shotgun (WGS) entry which is preliminary data.</text>
</comment>
<dbReference type="EMBL" id="JSYN01000021">
    <property type="protein sequence ID" value="KIA92240.1"/>
    <property type="molecule type" value="Genomic_DNA"/>
</dbReference>
<gene>
    <name evidence="1" type="ORF">OC25_17530</name>
</gene>
<evidence type="ECO:0000313" key="2">
    <source>
        <dbReference type="Proteomes" id="UP000031246"/>
    </source>
</evidence>
<accession>A0A0C1DE70</accession>
<protein>
    <submittedName>
        <fullName evidence="1">Uncharacterized protein</fullName>
    </submittedName>
</protein>
<reference evidence="1 2" key="1">
    <citation type="submission" date="2014-10" db="EMBL/GenBank/DDBJ databases">
        <title>Pedobacter Kyungheensis.</title>
        <authorList>
            <person name="Anderson B.M."/>
            <person name="Newman J.D."/>
        </authorList>
    </citation>
    <scope>NUCLEOTIDE SEQUENCE [LARGE SCALE GENOMIC DNA]</scope>
    <source>
        <strain evidence="1 2">KACC 16221</strain>
    </source>
</reference>
<proteinExistence type="predicted"/>
<dbReference type="Proteomes" id="UP000031246">
    <property type="component" value="Unassembled WGS sequence"/>
</dbReference>
<dbReference type="AlphaFoldDB" id="A0A0C1DE70"/>
<evidence type="ECO:0000313" key="1">
    <source>
        <dbReference type="EMBL" id="KIA92240.1"/>
    </source>
</evidence>
<name>A0A0C1DE70_9SPHI</name>
<organism evidence="1 2">
    <name type="scientific">Pedobacter kyungheensis</name>
    <dbReference type="NCBI Taxonomy" id="1069985"/>
    <lineage>
        <taxon>Bacteria</taxon>
        <taxon>Pseudomonadati</taxon>
        <taxon>Bacteroidota</taxon>
        <taxon>Sphingobacteriia</taxon>
        <taxon>Sphingobacteriales</taxon>
        <taxon>Sphingobacteriaceae</taxon>
        <taxon>Pedobacter</taxon>
    </lineage>
</organism>